<name>K9ZZL1_DEIPD</name>
<dbReference type="AlphaFoldDB" id="K9ZZL1"/>
<reference evidence="7" key="1">
    <citation type="submission" date="2012-03" db="EMBL/GenBank/DDBJ databases">
        <title>Complete sequence of chromosome of Deinococcus peraridilitoris DSM 19664.</title>
        <authorList>
            <person name="Lucas S."/>
            <person name="Copeland A."/>
            <person name="Lapidus A."/>
            <person name="Glavina del Rio T."/>
            <person name="Dalin E."/>
            <person name="Tice H."/>
            <person name="Bruce D."/>
            <person name="Goodwin L."/>
            <person name="Pitluck S."/>
            <person name="Peters L."/>
            <person name="Mikhailova N."/>
            <person name="Lu M."/>
            <person name="Kyrpides N."/>
            <person name="Mavromatis K."/>
            <person name="Ivanova N."/>
            <person name="Brettin T."/>
            <person name="Detter J.C."/>
            <person name="Han C."/>
            <person name="Larimer F."/>
            <person name="Land M."/>
            <person name="Hauser L."/>
            <person name="Markowitz V."/>
            <person name="Cheng J.-F."/>
            <person name="Hugenholtz P."/>
            <person name="Woyke T."/>
            <person name="Wu D."/>
            <person name="Pukall R."/>
            <person name="Steenblock K."/>
            <person name="Brambilla E."/>
            <person name="Klenk H.-P."/>
            <person name="Eisen J.A."/>
        </authorList>
    </citation>
    <scope>NUCLEOTIDE SEQUENCE [LARGE SCALE GENOMIC DNA]</scope>
    <source>
        <strain evidence="7">DSM 19664 / LMG 22246 / CIP 109416 / KR-200</strain>
    </source>
</reference>
<dbReference type="GO" id="GO:0016491">
    <property type="term" value="F:oxidoreductase activity"/>
    <property type="evidence" value="ECO:0007669"/>
    <property type="project" value="UniProtKB-KW"/>
</dbReference>
<keyword evidence="5" id="KW-0411">Iron-sulfur</keyword>
<dbReference type="InterPro" id="IPR036188">
    <property type="entry name" value="FAD/NAD-bd_sf"/>
</dbReference>
<evidence type="ECO:0000313" key="6">
    <source>
        <dbReference type="EMBL" id="AFZ66190.1"/>
    </source>
</evidence>
<dbReference type="GO" id="GO:0046872">
    <property type="term" value="F:metal ion binding"/>
    <property type="evidence" value="ECO:0007669"/>
    <property type="project" value="UniProtKB-KW"/>
</dbReference>
<gene>
    <name evidence="6" type="ordered locus">Deipe_0600</name>
</gene>
<sequence>MKWWLTLGAGMLFALSAYLSLGHSVRVPYDLVVYGGTPQGVTAAAAGAREGLNVLLIEPGGTLGGVLTKSWLATLDLTYDAEGEPLYGGLFRPFFRKLQHDVSFDVAKAARAHREMLRDAGVHLKLNTAVRQFRQDGPLLSTLILAGGHGNHAVQARYVIDATDTAELAAQTGARFTLGRQDTGLDDRQMAATLVFRLEGVTWSALAEQLALEGQVLGNRAQVHGRSGRGLGNVTQDYVPSDPERFYLRGLNVARQDDTSLLVNGLLIFGVDGTNADSLKRAHEDARHEAERVTFFLRRALPQVFGGAVLRGVAPELYVRESRHLLGRYRLKADDVLYGRRFPDGAALGGYALDGQMYLPGEAAYGLGRPAPYQVPLRALLPQHGPTNLLVVSQAASFDSAAAFSARVAPLQMALGQAAALSVVLARQERVALPALVEHERSLARYNKLLTLRGVRLEAPGPRGNEEDAKHESFPTARALLQRGLFGAPGSTPGDLRLDDPITARAFLNSLQHLMAATPVSGQENGSHRELFSSWRARVGAHPLDKLSHAQAREILVSIGRPSAYLNSSEELLLRGESAEVLWALFQTR</sequence>
<dbReference type="Gene3D" id="3.50.50.60">
    <property type="entry name" value="FAD/NAD(P)-binding domain"/>
    <property type="match status" value="1"/>
</dbReference>
<protein>
    <recommendedName>
        <fullName evidence="8">FAD dependent oxidoreductase</fullName>
    </recommendedName>
</protein>
<keyword evidence="1" id="KW-0004">4Fe-4S</keyword>
<evidence type="ECO:0008006" key="8">
    <source>
        <dbReference type="Google" id="ProtNLM"/>
    </source>
</evidence>
<evidence type="ECO:0000256" key="3">
    <source>
        <dbReference type="ARBA" id="ARBA00023002"/>
    </source>
</evidence>
<evidence type="ECO:0000256" key="2">
    <source>
        <dbReference type="ARBA" id="ARBA00022723"/>
    </source>
</evidence>
<proteinExistence type="predicted"/>
<dbReference type="PANTHER" id="PTHR43498">
    <property type="entry name" value="FERREDOXIN:COB-COM HETERODISULFIDE REDUCTASE SUBUNIT A"/>
    <property type="match status" value="1"/>
</dbReference>
<dbReference type="PANTHER" id="PTHR43498:SF1">
    <property type="entry name" value="COB--COM HETERODISULFIDE REDUCTASE IRON-SULFUR SUBUNIT A"/>
    <property type="match status" value="1"/>
</dbReference>
<evidence type="ECO:0000256" key="1">
    <source>
        <dbReference type="ARBA" id="ARBA00022485"/>
    </source>
</evidence>
<dbReference type="PATRIC" id="fig|937777.3.peg.605"/>
<evidence type="ECO:0000313" key="7">
    <source>
        <dbReference type="Proteomes" id="UP000010467"/>
    </source>
</evidence>
<evidence type="ECO:0000256" key="4">
    <source>
        <dbReference type="ARBA" id="ARBA00023004"/>
    </source>
</evidence>
<dbReference type="InterPro" id="IPR039650">
    <property type="entry name" value="HdrA-like"/>
</dbReference>
<keyword evidence="4" id="KW-0408">Iron</keyword>
<dbReference type="STRING" id="937777.Deipe_0600"/>
<dbReference type="EMBL" id="CP003382">
    <property type="protein sequence ID" value="AFZ66190.1"/>
    <property type="molecule type" value="Genomic_DNA"/>
</dbReference>
<organism evidence="6 7">
    <name type="scientific">Deinococcus peraridilitoris (strain DSM 19664 / LMG 22246 / CIP 109416 / KR-200)</name>
    <dbReference type="NCBI Taxonomy" id="937777"/>
    <lineage>
        <taxon>Bacteria</taxon>
        <taxon>Thermotogati</taxon>
        <taxon>Deinococcota</taxon>
        <taxon>Deinococci</taxon>
        <taxon>Deinococcales</taxon>
        <taxon>Deinococcaceae</taxon>
        <taxon>Deinococcus</taxon>
    </lineage>
</organism>
<dbReference type="Pfam" id="PF12831">
    <property type="entry name" value="FAD_oxidored"/>
    <property type="match status" value="1"/>
</dbReference>
<dbReference type="eggNOG" id="COG0644">
    <property type="taxonomic scope" value="Bacteria"/>
</dbReference>
<dbReference type="Proteomes" id="UP000010467">
    <property type="component" value="Chromosome"/>
</dbReference>
<dbReference type="RefSeq" id="WP_015234500.1">
    <property type="nucleotide sequence ID" value="NC_019793.1"/>
</dbReference>
<keyword evidence="2" id="KW-0479">Metal-binding</keyword>
<keyword evidence="3" id="KW-0560">Oxidoreductase</keyword>
<keyword evidence="7" id="KW-1185">Reference proteome</keyword>
<dbReference type="SUPFAM" id="SSF51905">
    <property type="entry name" value="FAD/NAD(P)-binding domain"/>
    <property type="match status" value="1"/>
</dbReference>
<dbReference type="GO" id="GO:0051539">
    <property type="term" value="F:4 iron, 4 sulfur cluster binding"/>
    <property type="evidence" value="ECO:0007669"/>
    <property type="project" value="UniProtKB-KW"/>
</dbReference>
<evidence type="ECO:0000256" key="5">
    <source>
        <dbReference type="ARBA" id="ARBA00023014"/>
    </source>
</evidence>
<accession>K9ZZL1</accession>
<dbReference type="HOGENOM" id="CLU_029694_0_0_0"/>
<dbReference type="KEGG" id="dpd:Deipe_0600"/>